<proteinExistence type="predicted"/>
<protein>
    <submittedName>
        <fullName evidence="1">Uncharacterized protein</fullName>
    </submittedName>
</protein>
<dbReference type="AlphaFoldDB" id="A0A1J5Q4X6"/>
<organism evidence="1">
    <name type="scientific">mine drainage metagenome</name>
    <dbReference type="NCBI Taxonomy" id="410659"/>
    <lineage>
        <taxon>unclassified sequences</taxon>
        <taxon>metagenomes</taxon>
        <taxon>ecological metagenomes</taxon>
    </lineage>
</organism>
<comment type="caution">
    <text evidence="1">The sequence shown here is derived from an EMBL/GenBank/DDBJ whole genome shotgun (WGS) entry which is preliminary data.</text>
</comment>
<gene>
    <name evidence="1" type="ORF">GALL_399770</name>
</gene>
<dbReference type="EMBL" id="MLJW01001424">
    <property type="protein sequence ID" value="OIQ78314.1"/>
    <property type="molecule type" value="Genomic_DNA"/>
</dbReference>
<evidence type="ECO:0000313" key="1">
    <source>
        <dbReference type="EMBL" id="OIQ78314.1"/>
    </source>
</evidence>
<reference evidence="1" key="1">
    <citation type="submission" date="2016-10" db="EMBL/GenBank/DDBJ databases">
        <title>Sequence of Gallionella enrichment culture.</title>
        <authorList>
            <person name="Poehlein A."/>
            <person name="Muehling M."/>
            <person name="Daniel R."/>
        </authorList>
    </citation>
    <scope>NUCLEOTIDE SEQUENCE</scope>
</reference>
<sequence>MPVPMFTVNQFGVNWRTSSMGEGRRVSGFQVDMAGLQKRRGSERRN</sequence>
<accession>A0A1J5Q4X6</accession>
<name>A0A1J5Q4X6_9ZZZZ</name>